<protein>
    <submittedName>
        <fullName evidence="1">Uncharacterized protein</fullName>
    </submittedName>
</protein>
<keyword evidence="2" id="KW-1185">Reference proteome</keyword>
<name>A0AAX2F6F4_9BACT</name>
<reference evidence="1 2" key="1">
    <citation type="submission" date="2016-11" db="EMBL/GenBank/DDBJ databases">
        <authorList>
            <person name="Varghese N."/>
            <person name="Submissions S."/>
        </authorList>
    </citation>
    <scope>NUCLEOTIDE SEQUENCE [LARGE SCALE GENOMIC DNA]</scope>
    <source>
        <strain evidence="1 2">DSM 22613</strain>
    </source>
</reference>
<proteinExistence type="predicted"/>
<dbReference type="AlphaFoldDB" id="A0AAX2F6F4"/>
<dbReference type="Proteomes" id="UP000184105">
    <property type="component" value="Unassembled WGS sequence"/>
</dbReference>
<gene>
    <name evidence="1" type="ORF">SAMN05444364_12925</name>
</gene>
<accession>A0AAX2F6F4</accession>
<dbReference type="EMBL" id="FQWA01000029">
    <property type="protein sequence ID" value="SHG04248.1"/>
    <property type="molecule type" value="Genomic_DNA"/>
</dbReference>
<sequence>MAIFANQTLQNLRFISYFCRNFAEQVANLLIYNT</sequence>
<evidence type="ECO:0000313" key="1">
    <source>
        <dbReference type="EMBL" id="SHG04248.1"/>
    </source>
</evidence>
<comment type="caution">
    <text evidence="1">The sequence shown here is derived from an EMBL/GenBank/DDBJ whole genome shotgun (WGS) entry which is preliminary data.</text>
</comment>
<evidence type="ECO:0000313" key="2">
    <source>
        <dbReference type="Proteomes" id="UP000184105"/>
    </source>
</evidence>
<organism evidence="1 2">
    <name type="scientific">Prevotella scopos JCM 17725</name>
    <dbReference type="NCBI Taxonomy" id="1236518"/>
    <lineage>
        <taxon>Bacteria</taxon>
        <taxon>Pseudomonadati</taxon>
        <taxon>Bacteroidota</taxon>
        <taxon>Bacteroidia</taxon>
        <taxon>Bacteroidales</taxon>
        <taxon>Prevotellaceae</taxon>
        <taxon>Prevotella</taxon>
    </lineage>
</organism>